<evidence type="ECO:0000313" key="2">
    <source>
        <dbReference type="EMBL" id="KAF7132622.1"/>
    </source>
</evidence>
<protein>
    <submittedName>
        <fullName evidence="2">Uncharacterized protein</fullName>
    </submittedName>
</protein>
<dbReference type="OrthoDB" id="10382754at2759"/>
<feature type="region of interest" description="Disordered" evidence="1">
    <location>
        <begin position="137"/>
        <end position="177"/>
    </location>
</feature>
<accession>A0A834GFF9</accession>
<reference evidence="2" key="1">
    <citation type="submission" date="2019-11" db="EMBL/GenBank/DDBJ databases">
        <authorList>
            <person name="Liu Y."/>
            <person name="Hou J."/>
            <person name="Li T.-Q."/>
            <person name="Guan C.-H."/>
            <person name="Wu X."/>
            <person name="Wu H.-Z."/>
            <person name="Ling F."/>
            <person name="Zhang R."/>
            <person name="Shi X.-G."/>
            <person name="Ren J.-P."/>
            <person name="Chen E.-F."/>
            <person name="Sun J.-M."/>
        </authorList>
    </citation>
    <scope>NUCLEOTIDE SEQUENCE</scope>
    <source>
        <strain evidence="2">Adult_tree_wgs_1</strain>
        <tissue evidence="2">Leaves</tissue>
    </source>
</reference>
<name>A0A834GFF9_RHOSS</name>
<dbReference type="EMBL" id="WJXA01000009">
    <property type="protein sequence ID" value="KAF7132622.1"/>
    <property type="molecule type" value="Genomic_DNA"/>
</dbReference>
<organism evidence="2 3">
    <name type="scientific">Rhododendron simsii</name>
    <name type="common">Sims's rhododendron</name>
    <dbReference type="NCBI Taxonomy" id="118357"/>
    <lineage>
        <taxon>Eukaryota</taxon>
        <taxon>Viridiplantae</taxon>
        <taxon>Streptophyta</taxon>
        <taxon>Embryophyta</taxon>
        <taxon>Tracheophyta</taxon>
        <taxon>Spermatophyta</taxon>
        <taxon>Magnoliopsida</taxon>
        <taxon>eudicotyledons</taxon>
        <taxon>Gunneridae</taxon>
        <taxon>Pentapetalae</taxon>
        <taxon>asterids</taxon>
        <taxon>Ericales</taxon>
        <taxon>Ericaceae</taxon>
        <taxon>Ericoideae</taxon>
        <taxon>Rhodoreae</taxon>
        <taxon>Rhododendron</taxon>
    </lineage>
</organism>
<evidence type="ECO:0000313" key="3">
    <source>
        <dbReference type="Proteomes" id="UP000626092"/>
    </source>
</evidence>
<evidence type="ECO:0000256" key="1">
    <source>
        <dbReference type="SAM" id="MobiDB-lite"/>
    </source>
</evidence>
<keyword evidence="3" id="KW-1185">Reference proteome</keyword>
<dbReference type="SUPFAM" id="SSF54403">
    <property type="entry name" value="Cystatin/monellin"/>
    <property type="match status" value="1"/>
</dbReference>
<feature type="compositionally biased region" description="Basic and acidic residues" evidence="1">
    <location>
        <begin position="156"/>
        <end position="171"/>
    </location>
</feature>
<dbReference type="Proteomes" id="UP000626092">
    <property type="component" value="Unassembled WGS sequence"/>
</dbReference>
<dbReference type="InterPro" id="IPR046350">
    <property type="entry name" value="Cystatin_sf"/>
</dbReference>
<dbReference type="PANTHER" id="PTHR47364">
    <property type="entry name" value="CYSTEINE PROTEINASE INHIBITOR 5"/>
    <property type="match status" value="1"/>
</dbReference>
<dbReference type="Gene3D" id="3.10.450.10">
    <property type="match status" value="2"/>
</dbReference>
<dbReference type="AlphaFoldDB" id="A0A834GFF9"/>
<sequence>MISNKTNHQIHQKRDFATRLSDDVDDKGICFSNSQSSFTFESILRATIKDPNQHSEILDMAKFAVNEHNNNNNNAEGVEKGNNLLLDKVVEAHLGFKLGVAEFDMTLRASDEGSVDGGGGLNRVYKATVSKSRTGDLALRDFAQSEPVDGSTSSPPEKKKREKPIPKRNEDFPQDPDDQLYGEILDIAKLAVNEHNNNLSKAQRKRQLELVRVLEANLKFNPGETEFKIKLQTKGGNWHKHEATVFKSRTGGLKFGNIVRVYEATVFKSKTGGLKLGHFEWRDPFKGLRLLKEEDRYLHPGFCYPGNQDLAWRATLCSDTQN</sequence>
<gene>
    <name evidence="2" type="ORF">RHSIM_Rhsim09G0182500</name>
</gene>
<comment type="caution">
    <text evidence="2">The sequence shown here is derived from an EMBL/GenBank/DDBJ whole genome shotgun (WGS) entry which is preliminary data.</text>
</comment>
<proteinExistence type="predicted"/>
<dbReference type="PANTHER" id="PTHR47364:SF2">
    <property type="entry name" value="CYSTEINE PROTEINASE INHIBITOR 5"/>
    <property type="match status" value="1"/>
</dbReference>